<sequence>MSQEGHRDRDTLQQGQINEVRTQDQILTSSVFSTDLPRILAHFLLIKVWAHEKVKGQNCP</sequence>
<accession>A0A1B7MUQ0</accession>
<evidence type="ECO:0000313" key="2">
    <source>
        <dbReference type="Proteomes" id="UP000092154"/>
    </source>
</evidence>
<organism evidence="1 2">
    <name type="scientific">Rhizopogon vinicolor AM-OR11-026</name>
    <dbReference type="NCBI Taxonomy" id="1314800"/>
    <lineage>
        <taxon>Eukaryota</taxon>
        <taxon>Fungi</taxon>
        <taxon>Dikarya</taxon>
        <taxon>Basidiomycota</taxon>
        <taxon>Agaricomycotina</taxon>
        <taxon>Agaricomycetes</taxon>
        <taxon>Agaricomycetidae</taxon>
        <taxon>Boletales</taxon>
        <taxon>Suillineae</taxon>
        <taxon>Rhizopogonaceae</taxon>
        <taxon>Rhizopogon</taxon>
    </lineage>
</organism>
<proteinExistence type="predicted"/>
<protein>
    <submittedName>
        <fullName evidence="1">Uncharacterized protein</fullName>
    </submittedName>
</protein>
<reference evidence="1 2" key="1">
    <citation type="submission" date="2016-06" db="EMBL/GenBank/DDBJ databases">
        <title>Comparative genomics of the ectomycorrhizal sister species Rhizopogon vinicolor and Rhizopogon vesiculosus (Basidiomycota: Boletales) reveals a divergence of the mating type B locus.</title>
        <authorList>
            <consortium name="DOE Joint Genome Institute"/>
            <person name="Mujic A.B."/>
            <person name="Kuo A."/>
            <person name="Tritt A."/>
            <person name="Lipzen A."/>
            <person name="Chen C."/>
            <person name="Johnson J."/>
            <person name="Sharma A."/>
            <person name="Barry K."/>
            <person name="Grigoriev I.V."/>
            <person name="Spatafora J.W."/>
        </authorList>
    </citation>
    <scope>NUCLEOTIDE SEQUENCE [LARGE SCALE GENOMIC DNA]</scope>
    <source>
        <strain evidence="1 2">AM-OR11-026</strain>
    </source>
</reference>
<gene>
    <name evidence="1" type="ORF">K503DRAFT_312317</name>
</gene>
<evidence type="ECO:0000313" key="1">
    <source>
        <dbReference type="EMBL" id="OAX36343.1"/>
    </source>
</evidence>
<name>A0A1B7MUQ0_9AGAM</name>
<dbReference type="EMBL" id="KV448424">
    <property type="protein sequence ID" value="OAX36343.1"/>
    <property type="molecule type" value="Genomic_DNA"/>
</dbReference>
<dbReference type="AlphaFoldDB" id="A0A1B7MUQ0"/>
<dbReference type="InParanoid" id="A0A1B7MUQ0"/>
<dbReference type="Proteomes" id="UP000092154">
    <property type="component" value="Unassembled WGS sequence"/>
</dbReference>
<keyword evidence="2" id="KW-1185">Reference proteome</keyword>